<name>A0A1R4G1R5_BREDI</name>
<dbReference type="EMBL" id="FUIE01000045">
    <property type="protein sequence ID" value="SJM62065.1"/>
    <property type="molecule type" value="Genomic_DNA"/>
</dbReference>
<evidence type="ECO:0000313" key="1">
    <source>
        <dbReference type="EMBL" id="SJM62065.1"/>
    </source>
</evidence>
<dbReference type="Proteomes" id="UP000195766">
    <property type="component" value="Unassembled WGS sequence"/>
</dbReference>
<evidence type="ECO:0000313" key="2">
    <source>
        <dbReference type="Proteomes" id="UP000195766"/>
    </source>
</evidence>
<dbReference type="OrthoDB" id="8478699at2"/>
<proteinExistence type="predicted"/>
<sequence length="231" mass="24405">MTDLLAELEQLHPLVASAKQSLALGSAVEKARKPVEQAPRHAALLAHLVACAKELDGLSDPGLRQRLEGAIDKAEDVGGALEAAATADELEAVATDYPGVAAEIVRALDSLRTRWTQIVARDFADLPAVGELLLKISGAETIGSDLKQIGQQAQALAATDPQAEQLAAAAAALRARRALTLDAMRAFTGEAEVDAFLQGVIQQRATLELVTPRVLAWLKDHGALDAFRVRS</sequence>
<dbReference type="AlphaFoldDB" id="A0A1R4G1R5"/>
<reference evidence="1 2" key="1">
    <citation type="submission" date="2017-02" db="EMBL/GenBank/DDBJ databases">
        <authorList>
            <person name="Peterson S.W."/>
        </authorList>
    </citation>
    <scope>NUCLEOTIDE SEQUENCE [LARGE SCALE GENOMIC DNA]</scope>
    <source>
        <strain evidence="1 2">3F5N</strain>
    </source>
</reference>
<accession>A0A1R4G1R5</accession>
<organism evidence="1 2">
    <name type="scientific">Brevundimonas diminuta 3F5N</name>
    <dbReference type="NCBI Taxonomy" id="1255603"/>
    <lineage>
        <taxon>Bacteria</taxon>
        <taxon>Pseudomonadati</taxon>
        <taxon>Pseudomonadota</taxon>
        <taxon>Alphaproteobacteria</taxon>
        <taxon>Caulobacterales</taxon>
        <taxon>Caulobacteraceae</taxon>
        <taxon>Brevundimonas</taxon>
    </lineage>
</organism>
<dbReference type="RefSeq" id="WP_087140589.1">
    <property type="nucleotide sequence ID" value="NZ_FUIE01000045.1"/>
</dbReference>
<protein>
    <submittedName>
        <fullName evidence="1">Uncharacterized protein</fullName>
    </submittedName>
</protein>
<gene>
    <name evidence="1" type="ORF">FM111_08695</name>
</gene>